<gene>
    <name evidence="2" type="ORF">CLV59_11431</name>
</gene>
<feature type="signal peptide" evidence="1">
    <location>
        <begin position="1"/>
        <end position="20"/>
    </location>
</feature>
<proteinExistence type="predicted"/>
<accession>A0A327VGX3</accession>
<keyword evidence="3" id="KW-1185">Reference proteome</keyword>
<feature type="chain" id="PRO_5016267124" evidence="1">
    <location>
        <begin position="21"/>
        <end position="89"/>
    </location>
</feature>
<comment type="caution">
    <text evidence="2">The sequence shown here is derived from an EMBL/GenBank/DDBJ whole genome shotgun (WGS) entry which is preliminary data.</text>
</comment>
<dbReference type="EMBL" id="QLMA01000014">
    <property type="protein sequence ID" value="RAJ72828.1"/>
    <property type="molecule type" value="Genomic_DNA"/>
</dbReference>
<keyword evidence="1" id="KW-0732">Signal</keyword>
<name>A0A327VGX3_9BACT</name>
<organism evidence="2 3">
    <name type="scientific">Chitinophaga dinghuensis</name>
    <dbReference type="NCBI Taxonomy" id="1539050"/>
    <lineage>
        <taxon>Bacteria</taxon>
        <taxon>Pseudomonadati</taxon>
        <taxon>Bacteroidota</taxon>
        <taxon>Chitinophagia</taxon>
        <taxon>Chitinophagales</taxon>
        <taxon>Chitinophagaceae</taxon>
        <taxon>Chitinophaga</taxon>
    </lineage>
</organism>
<evidence type="ECO:0000313" key="2">
    <source>
        <dbReference type="EMBL" id="RAJ72828.1"/>
    </source>
</evidence>
<dbReference type="OrthoDB" id="9808753at2"/>
<dbReference type="AlphaFoldDB" id="A0A327VGX3"/>
<evidence type="ECO:0000313" key="3">
    <source>
        <dbReference type="Proteomes" id="UP000249819"/>
    </source>
</evidence>
<evidence type="ECO:0000256" key="1">
    <source>
        <dbReference type="SAM" id="SignalP"/>
    </source>
</evidence>
<dbReference type="RefSeq" id="WP_111595521.1">
    <property type="nucleotide sequence ID" value="NZ_QLMA01000014.1"/>
</dbReference>
<dbReference type="Proteomes" id="UP000249819">
    <property type="component" value="Unassembled WGS sequence"/>
</dbReference>
<sequence length="89" mass="9844">MLKILKLTLLLGFAPVCLYAQNLETVTSTPNGNVTPYPLFLTGNSNKPAAGNGLGEVVKLQMKKIEELTLYILEQNKRIEALEAQQQKK</sequence>
<protein>
    <submittedName>
        <fullName evidence="2">Uncharacterized protein</fullName>
    </submittedName>
</protein>
<reference evidence="2 3" key="1">
    <citation type="submission" date="2018-06" db="EMBL/GenBank/DDBJ databases">
        <title>Genomic Encyclopedia of Archaeal and Bacterial Type Strains, Phase II (KMG-II): from individual species to whole genera.</title>
        <authorList>
            <person name="Goeker M."/>
        </authorList>
    </citation>
    <scope>NUCLEOTIDE SEQUENCE [LARGE SCALE GENOMIC DNA]</scope>
    <source>
        <strain evidence="2 3">DSM 29821</strain>
    </source>
</reference>